<dbReference type="AlphaFoldDB" id="A0AAE9N550"/>
<reference evidence="2" key="1">
    <citation type="submission" date="2020-03" db="EMBL/GenBank/DDBJ databases">
        <title>Five strains of Vibrio campbellii isolated from Mariana Trench.</title>
        <authorList>
            <person name="Liang J."/>
            <person name="Zhang X.-H."/>
        </authorList>
    </citation>
    <scope>NUCLEOTIDE SEQUENCE</scope>
    <source>
        <strain evidence="2">LJC014</strain>
    </source>
</reference>
<feature type="signal peptide" evidence="1">
    <location>
        <begin position="1"/>
        <end position="19"/>
    </location>
</feature>
<proteinExistence type="predicted"/>
<dbReference type="EMBL" id="CP050468">
    <property type="protein sequence ID" value="UTZ29667.1"/>
    <property type="molecule type" value="Genomic_DNA"/>
</dbReference>
<accession>A0AAE9N550</accession>
<gene>
    <name evidence="2" type="ORF">HB761_24145</name>
</gene>
<dbReference type="Proteomes" id="UP001058687">
    <property type="component" value="Chromosome 2"/>
</dbReference>
<evidence type="ECO:0000313" key="3">
    <source>
        <dbReference type="Proteomes" id="UP001058687"/>
    </source>
</evidence>
<sequence length="104" mass="11354">MRKILVSITLLLISEKAIADIEFVSKVVPRNLHVYDFTGNTFVDLKAHGCSGSRYHLSPNHPKYDAIFSVLLAAQLAEKTVSVQYDGCVNGSNAQGSIIGVYLD</sequence>
<name>A0AAE9N550_9VIBR</name>
<keyword evidence="1" id="KW-0732">Signal</keyword>
<organism evidence="2 3">
    <name type="scientific">Vibrio campbellii</name>
    <dbReference type="NCBI Taxonomy" id="680"/>
    <lineage>
        <taxon>Bacteria</taxon>
        <taxon>Pseudomonadati</taxon>
        <taxon>Pseudomonadota</taxon>
        <taxon>Gammaproteobacteria</taxon>
        <taxon>Vibrionales</taxon>
        <taxon>Vibrionaceae</taxon>
        <taxon>Vibrio</taxon>
    </lineage>
</organism>
<dbReference type="RefSeq" id="WP_255942765.1">
    <property type="nucleotide sequence ID" value="NZ_CP050468.1"/>
</dbReference>
<protein>
    <submittedName>
        <fullName evidence="2">Uncharacterized protein</fullName>
    </submittedName>
</protein>
<feature type="chain" id="PRO_5042289363" evidence="1">
    <location>
        <begin position="20"/>
        <end position="104"/>
    </location>
</feature>
<evidence type="ECO:0000256" key="1">
    <source>
        <dbReference type="SAM" id="SignalP"/>
    </source>
</evidence>
<evidence type="ECO:0000313" key="2">
    <source>
        <dbReference type="EMBL" id="UTZ29667.1"/>
    </source>
</evidence>